<keyword evidence="2" id="KW-1185">Reference proteome</keyword>
<protein>
    <submittedName>
        <fullName evidence="1">Uncharacterized protein</fullName>
    </submittedName>
</protein>
<comment type="caution">
    <text evidence="1">The sequence shown here is derived from an EMBL/GenBank/DDBJ whole genome shotgun (WGS) entry which is preliminary data.</text>
</comment>
<proteinExistence type="predicted"/>
<organism evidence="1 2">
    <name type="scientific">Thalictrum thalictroides</name>
    <name type="common">Rue-anemone</name>
    <name type="synonym">Anemone thalictroides</name>
    <dbReference type="NCBI Taxonomy" id="46969"/>
    <lineage>
        <taxon>Eukaryota</taxon>
        <taxon>Viridiplantae</taxon>
        <taxon>Streptophyta</taxon>
        <taxon>Embryophyta</taxon>
        <taxon>Tracheophyta</taxon>
        <taxon>Spermatophyta</taxon>
        <taxon>Magnoliopsida</taxon>
        <taxon>Ranunculales</taxon>
        <taxon>Ranunculaceae</taxon>
        <taxon>Thalictroideae</taxon>
        <taxon>Thalictrum</taxon>
    </lineage>
</organism>
<reference evidence="1 2" key="1">
    <citation type="submission" date="2020-06" db="EMBL/GenBank/DDBJ databases">
        <title>Transcriptomic and genomic resources for Thalictrum thalictroides and T. hernandezii: Facilitating candidate gene discovery in an emerging model plant lineage.</title>
        <authorList>
            <person name="Arias T."/>
            <person name="Riano-Pachon D.M."/>
            <person name="Di Stilio V.S."/>
        </authorList>
    </citation>
    <scope>NUCLEOTIDE SEQUENCE [LARGE SCALE GENOMIC DNA]</scope>
    <source>
        <strain evidence="2">cv. WT478/WT964</strain>
        <tissue evidence="1">Leaves</tissue>
    </source>
</reference>
<accession>A0A7J6UUS9</accession>
<dbReference type="EMBL" id="JABWDY010043044">
    <property type="protein sequence ID" value="KAF5176228.1"/>
    <property type="molecule type" value="Genomic_DNA"/>
</dbReference>
<gene>
    <name evidence="1" type="ORF">FRX31_034185</name>
</gene>
<dbReference type="Proteomes" id="UP000554482">
    <property type="component" value="Unassembled WGS sequence"/>
</dbReference>
<evidence type="ECO:0000313" key="2">
    <source>
        <dbReference type="Proteomes" id="UP000554482"/>
    </source>
</evidence>
<evidence type="ECO:0000313" key="1">
    <source>
        <dbReference type="EMBL" id="KAF5176228.1"/>
    </source>
</evidence>
<name>A0A7J6UUS9_THATH</name>
<dbReference type="AlphaFoldDB" id="A0A7J6UUS9"/>
<sequence>MCFSRSPLGEQFPLIYNVSNAKNEVVSNVGIKVGETILWELQLRRRLKLDDVSYGEDRDACQLRPEVSEIVWGKFSGRMDEGVRPRGKICI</sequence>